<evidence type="ECO:0000313" key="7">
    <source>
        <dbReference type="EMBL" id="ABM77735.1"/>
    </source>
</evidence>
<comment type="similarity">
    <text evidence="2">Belongs to the Orn/Lys/Arg decarboxylase class-I family.</text>
</comment>
<evidence type="ECO:0000256" key="1">
    <source>
        <dbReference type="ARBA" id="ARBA00001933"/>
    </source>
</evidence>
<dbReference type="AlphaFoldDB" id="A2C8C5"/>
<evidence type="ECO:0000259" key="6">
    <source>
        <dbReference type="PROSITE" id="PS00703"/>
    </source>
</evidence>
<dbReference type="InterPro" id="IPR052357">
    <property type="entry name" value="Orn_Lys_Arg_decarboxylase-I"/>
</dbReference>
<protein>
    <submittedName>
        <fullName evidence="7">Orn/Lys/Arg decarboxylases family 1</fullName>
        <ecNumber evidence="7">4.1.1.18</ecNumber>
    </submittedName>
</protein>
<dbReference type="Pfam" id="PF03711">
    <property type="entry name" value="OKR_DC_1_C"/>
    <property type="match status" value="1"/>
</dbReference>
<dbReference type="Proteomes" id="UP000002274">
    <property type="component" value="Chromosome"/>
</dbReference>
<dbReference type="PROSITE" id="PS00703">
    <property type="entry name" value="OKR_DC_1"/>
    <property type="match status" value="1"/>
</dbReference>
<evidence type="ECO:0000256" key="3">
    <source>
        <dbReference type="ARBA" id="ARBA00022793"/>
    </source>
</evidence>
<evidence type="ECO:0000256" key="4">
    <source>
        <dbReference type="ARBA" id="ARBA00022898"/>
    </source>
</evidence>
<evidence type="ECO:0000256" key="5">
    <source>
        <dbReference type="ARBA" id="ARBA00023239"/>
    </source>
</evidence>
<proteinExistence type="inferred from homology"/>
<dbReference type="PANTHER" id="PTHR43277">
    <property type="entry name" value="ARGININE DECARBOXYLASE"/>
    <property type="match status" value="1"/>
</dbReference>
<reference evidence="7 8" key="1">
    <citation type="journal article" date="2007" name="PLoS Genet.">
        <title>Patterns and implications of gene gain and loss in the evolution of Prochlorococcus.</title>
        <authorList>
            <person name="Kettler G.C."/>
            <person name="Martiny A.C."/>
            <person name="Huang K."/>
            <person name="Zucker J."/>
            <person name="Coleman M.L."/>
            <person name="Rodrigue S."/>
            <person name="Chen F."/>
            <person name="Lapidus A."/>
            <person name="Ferriera S."/>
            <person name="Johnson J."/>
            <person name="Steglich C."/>
            <person name="Church G.M."/>
            <person name="Richardson P."/>
            <person name="Chisholm S.W."/>
        </authorList>
    </citation>
    <scope>NUCLEOTIDE SEQUENCE [LARGE SCALE GENOMIC DNA]</scope>
    <source>
        <strain evidence="7 8">MIT 9303</strain>
    </source>
</reference>
<dbReference type="InterPro" id="IPR008286">
    <property type="entry name" value="Prn/Lys/Arg_de-COase_C"/>
</dbReference>
<dbReference type="EMBL" id="CP000554">
    <property type="protein sequence ID" value="ABM77735.1"/>
    <property type="molecule type" value="Genomic_DNA"/>
</dbReference>
<dbReference type="Gene3D" id="3.90.100.10">
    <property type="entry name" value="Orn/Lys/Arg decarboxylase, C-terminal domain"/>
    <property type="match status" value="1"/>
</dbReference>
<dbReference type="RefSeq" id="WP_011825641.1">
    <property type="nucleotide sequence ID" value="NC_008820.1"/>
</dbReference>
<name>A2C8C5_PROM3</name>
<evidence type="ECO:0000256" key="2">
    <source>
        <dbReference type="ARBA" id="ARBA00010671"/>
    </source>
</evidence>
<accession>A2C8C5</accession>
<comment type="cofactor">
    <cofactor evidence="1">
        <name>pyridoxal 5'-phosphate</name>
        <dbReference type="ChEBI" id="CHEBI:597326"/>
    </cofactor>
</comment>
<dbReference type="PANTHER" id="PTHR43277:SF4">
    <property type="entry name" value="ARGININE DECARBOXYLASE"/>
    <property type="match status" value="1"/>
</dbReference>
<evidence type="ECO:0000313" key="8">
    <source>
        <dbReference type="Proteomes" id="UP000002274"/>
    </source>
</evidence>
<dbReference type="InterPro" id="IPR000310">
    <property type="entry name" value="Orn/Lys/Arg_deCO2ase_major_dom"/>
</dbReference>
<dbReference type="HOGENOM" id="CLU_025925_2_0_3"/>
<keyword evidence="4" id="KW-0663">Pyridoxal phosphate</keyword>
<dbReference type="EC" id="4.1.1.18" evidence="7"/>
<dbReference type="InterPro" id="IPR015424">
    <property type="entry name" value="PyrdxlP-dep_Trfase"/>
</dbReference>
<gene>
    <name evidence="7" type="primary">cad</name>
    <name evidence="7" type="ordered locus">P9303_09861</name>
</gene>
<dbReference type="Pfam" id="PF01276">
    <property type="entry name" value="OKR_DC_1"/>
    <property type="match status" value="1"/>
</dbReference>
<feature type="domain" description="Orn/Lys/Arg decarboxylases family 1 pyridoxal-P attachment site" evidence="6">
    <location>
        <begin position="219"/>
        <end position="233"/>
    </location>
</feature>
<dbReference type="SUPFAM" id="SSF53383">
    <property type="entry name" value="PLP-dependent transferases"/>
    <property type="match status" value="1"/>
</dbReference>
<dbReference type="STRING" id="59922.P9303_09861"/>
<dbReference type="BioCyc" id="PMAR59922:G1G80-890-MONOMER"/>
<keyword evidence="3" id="KW-0210">Decarboxylase</keyword>
<dbReference type="KEGG" id="pmf:P9303_09861"/>
<dbReference type="Gene3D" id="3.40.640.10">
    <property type="entry name" value="Type I PLP-dependent aspartate aminotransferase-like (Major domain)"/>
    <property type="match status" value="1"/>
</dbReference>
<organism evidence="7 8">
    <name type="scientific">Prochlorococcus marinus (strain MIT 9303)</name>
    <dbReference type="NCBI Taxonomy" id="59922"/>
    <lineage>
        <taxon>Bacteria</taxon>
        <taxon>Bacillati</taxon>
        <taxon>Cyanobacteriota</taxon>
        <taxon>Cyanophyceae</taxon>
        <taxon>Synechococcales</taxon>
        <taxon>Prochlorococcaceae</taxon>
        <taxon>Prochlorococcus</taxon>
    </lineage>
</organism>
<keyword evidence="5 7" id="KW-0456">Lyase</keyword>
<dbReference type="InterPro" id="IPR036633">
    <property type="entry name" value="Prn/Lys/Arg_de-COase_C_sf"/>
</dbReference>
<sequence>MGFLPLLTRDRGRSLHLPAHGRGAGLPDDLRAMLRHRAGIWDLPELPELGGPLMQQGAVAESQRQAAIAIGAERGWYGVNGATGLLQAALLAIARPGQAVLMPRNVHRSLIQACVLGDLTPVLFDLPFMVDRGHVFPPDGPWLKDVLNELPIAGVEIAAAVLVHPTYQGYATDLKPMVVELHSRGWPVLVDEAHGAHFASRVDASLPDSAITAGADLIVHSLHKSAAGLTQTAVLWSQGDRVDPNAVERSLGWLQTTSPSALLLASCEASLSDLCKPAGLHKLGTRLKDARELAVQLRQLGLPLLENQDPLRLILHTAAEGISGLEADAWLMARGLVGELPEPGCLTFCLGLAPQRGLVRLMHRRWRGLLAAKGKGLPLPVFTPPPLPRITAPAMACGLAWRAQSQRVSIADAVGRVAAELICPYPPGIPLLVPGEKLDHRRVDWLLEQQNLWPEQIAGTVKVLAL</sequence>
<dbReference type="SUPFAM" id="SSF55904">
    <property type="entry name" value="Ornithine decarboxylase C-terminal domain"/>
    <property type="match status" value="1"/>
</dbReference>
<dbReference type="InterPro" id="IPR015421">
    <property type="entry name" value="PyrdxlP-dep_Trfase_major"/>
</dbReference>
<dbReference type="Gene3D" id="3.90.1150.150">
    <property type="match status" value="1"/>
</dbReference>
<dbReference type="GO" id="GO:0008923">
    <property type="term" value="F:lysine decarboxylase activity"/>
    <property type="evidence" value="ECO:0007669"/>
    <property type="project" value="UniProtKB-EC"/>
</dbReference>